<keyword evidence="5 6" id="KW-0472">Membrane</keyword>
<evidence type="ECO:0000259" key="7">
    <source>
        <dbReference type="Pfam" id="PF03600"/>
    </source>
</evidence>
<feature type="transmembrane region" description="Helical" evidence="6">
    <location>
        <begin position="172"/>
        <end position="192"/>
    </location>
</feature>
<feature type="domain" description="Citrate transporter-like" evidence="7">
    <location>
        <begin position="15"/>
        <end position="200"/>
    </location>
</feature>
<keyword evidence="2" id="KW-0813">Transport</keyword>
<proteinExistence type="predicted"/>
<dbReference type="GO" id="GO:0016020">
    <property type="term" value="C:membrane"/>
    <property type="evidence" value="ECO:0007669"/>
    <property type="project" value="UniProtKB-SubCell"/>
</dbReference>
<feature type="transmembrane region" description="Helical" evidence="6">
    <location>
        <begin position="94"/>
        <end position="122"/>
    </location>
</feature>
<feature type="transmembrane region" description="Helical" evidence="6">
    <location>
        <begin position="55"/>
        <end position="82"/>
    </location>
</feature>
<dbReference type="GO" id="GO:0055085">
    <property type="term" value="P:transmembrane transport"/>
    <property type="evidence" value="ECO:0007669"/>
    <property type="project" value="InterPro"/>
</dbReference>
<feature type="non-terminal residue" evidence="8">
    <location>
        <position position="231"/>
    </location>
</feature>
<evidence type="ECO:0000256" key="1">
    <source>
        <dbReference type="ARBA" id="ARBA00004141"/>
    </source>
</evidence>
<name>A0A382V2X5_9ZZZZ</name>
<keyword evidence="3 6" id="KW-0812">Transmembrane</keyword>
<sequence>MDGMLISIIVFLVVYAAITFELVNKAVATFSGVAVLILLHVIDEHHAIEFIDFETIMLLFGMMIIVSVLKHSGLFTIISVRISELTRGNPVKILILFSVVTALMSAFLDNVTTVLIIIPIIIELTRGLGLDPKKYVLSQAIISNIGGTATLIGDPPNVIIGSKVGLTFNQFLFNLSPPVIIIFVVVLAFIWATNRSQFKPINTNIIKLFTVNLLLEKIRHDFLSIKIDYNL</sequence>
<dbReference type="PANTHER" id="PTHR43568">
    <property type="entry name" value="P PROTEIN"/>
    <property type="match status" value="1"/>
</dbReference>
<evidence type="ECO:0000256" key="3">
    <source>
        <dbReference type="ARBA" id="ARBA00022692"/>
    </source>
</evidence>
<organism evidence="8">
    <name type="scientific">marine metagenome</name>
    <dbReference type="NCBI Taxonomy" id="408172"/>
    <lineage>
        <taxon>unclassified sequences</taxon>
        <taxon>metagenomes</taxon>
        <taxon>ecological metagenomes</taxon>
    </lineage>
</organism>
<dbReference type="Pfam" id="PF03600">
    <property type="entry name" value="CitMHS"/>
    <property type="match status" value="1"/>
</dbReference>
<feature type="transmembrane region" description="Helical" evidence="6">
    <location>
        <begin position="26"/>
        <end position="43"/>
    </location>
</feature>
<accession>A0A382V2X5</accession>
<evidence type="ECO:0000313" key="8">
    <source>
        <dbReference type="EMBL" id="SVD40787.1"/>
    </source>
</evidence>
<dbReference type="InterPro" id="IPR051475">
    <property type="entry name" value="Diverse_Ion_Transporter"/>
</dbReference>
<evidence type="ECO:0000256" key="4">
    <source>
        <dbReference type="ARBA" id="ARBA00022989"/>
    </source>
</evidence>
<dbReference type="PANTHER" id="PTHR43568:SF1">
    <property type="entry name" value="P PROTEIN"/>
    <property type="match status" value="1"/>
</dbReference>
<comment type="subcellular location">
    <subcellularLocation>
        <location evidence="1">Membrane</location>
        <topology evidence="1">Multi-pass membrane protein</topology>
    </subcellularLocation>
</comment>
<dbReference type="AlphaFoldDB" id="A0A382V2X5"/>
<gene>
    <name evidence="8" type="ORF">METZ01_LOCUS393641</name>
</gene>
<evidence type="ECO:0000256" key="5">
    <source>
        <dbReference type="ARBA" id="ARBA00023136"/>
    </source>
</evidence>
<keyword evidence="4 6" id="KW-1133">Transmembrane helix</keyword>
<dbReference type="InterPro" id="IPR004680">
    <property type="entry name" value="Cit_transptr-like_dom"/>
</dbReference>
<dbReference type="EMBL" id="UINC01148734">
    <property type="protein sequence ID" value="SVD40787.1"/>
    <property type="molecule type" value="Genomic_DNA"/>
</dbReference>
<reference evidence="8" key="1">
    <citation type="submission" date="2018-05" db="EMBL/GenBank/DDBJ databases">
        <authorList>
            <person name="Lanie J.A."/>
            <person name="Ng W.-L."/>
            <person name="Kazmierczak K.M."/>
            <person name="Andrzejewski T.M."/>
            <person name="Davidsen T.M."/>
            <person name="Wayne K.J."/>
            <person name="Tettelin H."/>
            <person name="Glass J.I."/>
            <person name="Rusch D."/>
            <person name="Podicherti R."/>
            <person name="Tsui H.-C.T."/>
            <person name="Winkler M.E."/>
        </authorList>
    </citation>
    <scope>NUCLEOTIDE SEQUENCE</scope>
</reference>
<evidence type="ECO:0000256" key="6">
    <source>
        <dbReference type="SAM" id="Phobius"/>
    </source>
</evidence>
<protein>
    <recommendedName>
        <fullName evidence="7">Citrate transporter-like domain-containing protein</fullName>
    </recommendedName>
</protein>
<evidence type="ECO:0000256" key="2">
    <source>
        <dbReference type="ARBA" id="ARBA00022448"/>
    </source>
</evidence>